<dbReference type="PANTHER" id="PTHR11786">
    <property type="entry name" value="N-HYDROXYARYLAMINE O-ACETYLTRANSFERASE"/>
    <property type="match status" value="1"/>
</dbReference>
<proteinExistence type="inferred from homology"/>
<comment type="similarity">
    <text evidence="1 2">Belongs to the arylamine N-acetyltransferase family.</text>
</comment>
<evidence type="ECO:0000313" key="4">
    <source>
        <dbReference type="Proteomes" id="UP000192674"/>
    </source>
</evidence>
<dbReference type="InterPro" id="IPR053710">
    <property type="entry name" value="Arylamine_NAT_domain_sf"/>
</dbReference>
<gene>
    <name evidence="3" type="ORF">SAMN05661093_07453</name>
</gene>
<dbReference type="PANTHER" id="PTHR11786:SF0">
    <property type="entry name" value="ARYLAMINE N-ACETYLTRANSFERASE 4-RELATED"/>
    <property type="match status" value="1"/>
</dbReference>
<sequence>MFDKDKYLEIIGCPGADGATVATLRQIHRSHQLKLHYDNGYVQTTDFHNFDLDELFDTVVAGGRGGICTDLNFLFHRLLIELGFQVRLLGAGILLPGGNWGSDVEHAVLGVRIDGTEWLADVGHGGVSIMDPVPFTGEPDVQAGIGFRLIRQGGYHVLQYQTHDKPWRIAYRLTTQERDTSEWGVLSELNTIHEDVLVRRRRCVVDNGQVMLTANLMVSIVDGKEEPRLIRDEAELQKIVSDYWG</sequence>
<protein>
    <submittedName>
        <fullName evidence="3">Amide synthase</fullName>
    </submittedName>
</protein>
<evidence type="ECO:0000313" key="3">
    <source>
        <dbReference type="EMBL" id="SMD22489.1"/>
    </source>
</evidence>
<dbReference type="AlphaFoldDB" id="A0A1Y5Y2H2"/>
<dbReference type="RefSeq" id="WP_033389065.1">
    <property type="nucleotide sequence ID" value="NZ_FWXV01000008.1"/>
</dbReference>
<dbReference type="GO" id="GO:0016407">
    <property type="term" value="F:acetyltransferase activity"/>
    <property type="evidence" value="ECO:0007669"/>
    <property type="project" value="InterPro"/>
</dbReference>
<dbReference type="SUPFAM" id="SSF54001">
    <property type="entry name" value="Cysteine proteinases"/>
    <property type="match status" value="1"/>
</dbReference>
<dbReference type="PRINTS" id="PR01543">
    <property type="entry name" value="ANATRNSFRASE"/>
</dbReference>
<dbReference type="Gene3D" id="3.30.2140.20">
    <property type="match status" value="1"/>
</dbReference>
<evidence type="ECO:0000256" key="2">
    <source>
        <dbReference type="RuleBase" id="RU003452"/>
    </source>
</evidence>
<reference evidence="3 4" key="1">
    <citation type="submission" date="2017-04" db="EMBL/GenBank/DDBJ databases">
        <authorList>
            <person name="Afonso C.L."/>
            <person name="Miller P.J."/>
            <person name="Scott M.A."/>
            <person name="Spackman E."/>
            <person name="Goraichik I."/>
            <person name="Dimitrov K.M."/>
            <person name="Suarez D.L."/>
            <person name="Swayne D.E."/>
        </authorList>
    </citation>
    <scope>NUCLEOTIDE SEQUENCE [LARGE SCALE GENOMIC DNA]</scope>
    <source>
        <strain evidence="3 4">DSM 43828</strain>
    </source>
</reference>
<dbReference type="Pfam" id="PF00797">
    <property type="entry name" value="Acetyltransf_2"/>
    <property type="match status" value="1"/>
</dbReference>
<keyword evidence="4" id="KW-1185">Reference proteome</keyword>
<dbReference type="InterPro" id="IPR038765">
    <property type="entry name" value="Papain-like_cys_pep_sf"/>
</dbReference>
<name>A0A1Y5Y2H2_KIBAR</name>
<dbReference type="Proteomes" id="UP000192674">
    <property type="component" value="Unassembled WGS sequence"/>
</dbReference>
<dbReference type="EMBL" id="FWXV01000008">
    <property type="protein sequence ID" value="SMD22489.1"/>
    <property type="molecule type" value="Genomic_DNA"/>
</dbReference>
<accession>A0A1Y5Y2H2</accession>
<organism evidence="3 4">
    <name type="scientific">Kibdelosporangium aridum</name>
    <dbReference type="NCBI Taxonomy" id="2030"/>
    <lineage>
        <taxon>Bacteria</taxon>
        <taxon>Bacillati</taxon>
        <taxon>Actinomycetota</taxon>
        <taxon>Actinomycetes</taxon>
        <taxon>Pseudonocardiales</taxon>
        <taxon>Pseudonocardiaceae</taxon>
        <taxon>Kibdelosporangium</taxon>
    </lineage>
</organism>
<evidence type="ECO:0000256" key="1">
    <source>
        <dbReference type="ARBA" id="ARBA00006547"/>
    </source>
</evidence>
<dbReference type="OrthoDB" id="7181050at2"/>
<dbReference type="InterPro" id="IPR001447">
    <property type="entry name" value="Arylamine_N-AcTrfase"/>
</dbReference>